<dbReference type="AlphaFoldDB" id="A0A8H4AHR8"/>
<organism evidence="2 3">
    <name type="scientific">Gigaspora margarita</name>
    <dbReference type="NCBI Taxonomy" id="4874"/>
    <lineage>
        <taxon>Eukaryota</taxon>
        <taxon>Fungi</taxon>
        <taxon>Fungi incertae sedis</taxon>
        <taxon>Mucoromycota</taxon>
        <taxon>Glomeromycotina</taxon>
        <taxon>Glomeromycetes</taxon>
        <taxon>Diversisporales</taxon>
        <taxon>Gigasporaceae</taxon>
        <taxon>Gigaspora</taxon>
    </lineage>
</organism>
<evidence type="ECO:0008006" key="4">
    <source>
        <dbReference type="Google" id="ProtNLM"/>
    </source>
</evidence>
<evidence type="ECO:0000313" key="2">
    <source>
        <dbReference type="EMBL" id="KAF0496968.1"/>
    </source>
</evidence>
<dbReference type="EMBL" id="WTPW01000589">
    <property type="protein sequence ID" value="KAF0496968.1"/>
    <property type="molecule type" value="Genomic_DNA"/>
</dbReference>
<dbReference type="OrthoDB" id="5949084at2759"/>
<dbReference type="CDD" id="cd16448">
    <property type="entry name" value="RING-H2"/>
    <property type="match status" value="1"/>
</dbReference>
<proteinExistence type="predicted"/>
<accession>A0A8H4AHR8</accession>
<evidence type="ECO:0000313" key="3">
    <source>
        <dbReference type="Proteomes" id="UP000439903"/>
    </source>
</evidence>
<name>A0A8H4AHR8_GIGMA</name>
<feature type="compositionally biased region" description="Low complexity" evidence="1">
    <location>
        <begin position="412"/>
        <end position="421"/>
    </location>
</feature>
<keyword evidence="3" id="KW-1185">Reference proteome</keyword>
<gene>
    <name evidence="2" type="ORF">F8M41_020848</name>
</gene>
<comment type="caution">
    <text evidence="2">The sequence shown here is derived from an EMBL/GenBank/DDBJ whole genome shotgun (WGS) entry which is preliminary data.</text>
</comment>
<reference evidence="2 3" key="1">
    <citation type="journal article" date="2019" name="Environ. Microbiol.">
        <title>At the nexus of three kingdoms: the genome of the mycorrhizal fungus Gigaspora margarita provides insights into plant, endobacterial and fungal interactions.</title>
        <authorList>
            <person name="Venice F."/>
            <person name="Ghignone S."/>
            <person name="Salvioli di Fossalunga A."/>
            <person name="Amselem J."/>
            <person name="Novero M."/>
            <person name="Xianan X."/>
            <person name="Sedzielewska Toro K."/>
            <person name="Morin E."/>
            <person name="Lipzen A."/>
            <person name="Grigoriev I.V."/>
            <person name="Henrissat B."/>
            <person name="Martin F.M."/>
            <person name="Bonfante P."/>
        </authorList>
    </citation>
    <scope>NUCLEOTIDE SEQUENCE [LARGE SCALE GENOMIC DNA]</scope>
    <source>
        <strain evidence="2 3">BEG34</strain>
    </source>
</reference>
<evidence type="ECO:0000256" key="1">
    <source>
        <dbReference type="SAM" id="MobiDB-lite"/>
    </source>
</evidence>
<sequence length="443" mass="52254">MQDYLEILNMILKYDEKTNHLKNYIAPVIADWPGQLFIRRAITHLHKNNSKAQIPLGVISFVPILGPLHVSLNSREQVIQIFYSFFKKLFHSVFGLRKKFAKKPRPWRINLLLELVYSAWIKIRSLITEKFGPLCKFTEYQTLIDLIDNIISAKRKNYNKAPLAFLSDIFYWEQNNPPIKEVIKLFLVNFNDYWIENIHSRIRSSTTCKDNADNIQKQAYLLDANKHSAFKEAFMNTKHYPYSPSELEFLTNKTCLFLLQQFQLVFEEYQKILKINTTSSTTKPKPKSKKDKKEKNLNLKFITMEDIDERVLPTGYHTSYPPIFNSCDNCHKLFEQDSDGTILICGHGYHWNCYNQLEFKCKHCIKYFNEGIWSNVKSFVKRLEAEDKDKLTKEDLEDEDENDDENDDDDTNNLTENSENIKISEKEKIELDLQNAINNIKTW</sequence>
<feature type="compositionally biased region" description="Acidic residues" evidence="1">
    <location>
        <begin position="395"/>
        <end position="411"/>
    </location>
</feature>
<feature type="region of interest" description="Disordered" evidence="1">
    <location>
        <begin position="392"/>
        <end position="421"/>
    </location>
</feature>
<protein>
    <recommendedName>
        <fullName evidence="4">RING-type domain-containing protein</fullName>
    </recommendedName>
</protein>
<dbReference type="Proteomes" id="UP000439903">
    <property type="component" value="Unassembled WGS sequence"/>
</dbReference>